<dbReference type="GO" id="GO:0016717">
    <property type="term" value="F:oxidoreductase activity, acting on paired donors, with oxidation of a pair of donors resulting in the reduction of molecular oxygen to two molecules of water"/>
    <property type="evidence" value="ECO:0007669"/>
    <property type="project" value="InterPro"/>
</dbReference>
<evidence type="ECO:0000256" key="2">
    <source>
        <dbReference type="ARBA" id="ARBA00008749"/>
    </source>
</evidence>
<dbReference type="GO" id="GO:0006633">
    <property type="term" value="P:fatty acid biosynthetic process"/>
    <property type="evidence" value="ECO:0007669"/>
    <property type="project" value="UniProtKB-KW"/>
</dbReference>
<keyword evidence="7" id="KW-0560">Oxidoreductase</keyword>
<evidence type="ECO:0000256" key="4">
    <source>
        <dbReference type="ARBA" id="ARBA00022692"/>
    </source>
</evidence>
<feature type="transmembrane region" description="Helical" evidence="12">
    <location>
        <begin position="92"/>
        <end position="114"/>
    </location>
</feature>
<dbReference type="AlphaFoldDB" id="A0A2D2ATS4"/>
<evidence type="ECO:0000256" key="6">
    <source>
        <dbReference type="ARBA" id="ARBA00022989"/>
    </source>
</evidence>
<evidence type="ECO:0000256" key="7">
    <source>
        <dbReference type="ARBA" id="ARBA00023002"/>
    </source>
</evidence>
<evidence type="ECO:0000313" key="14">
    <source>
        <dbReference type="EMBL" id="ATQ41401.1"/>
    </source>
</evidence>
<sequence length="305" mass="34156">MTGHDHDDDPYAVHSVIEGSDDDAVAGRVVWDPAHSLWNGGMLLGTVVLAPLFFSWSAVAVFLLTTGFTLLVGHSVGFHRRLIHGSFKAPRWLDYAMMWVGTLVGMSGPLWMIAAHDLRDWGQRQPGCHPYLSNRAGFWTDYGWNLHGRLELANPPRVELPRAIADDRFYRFLERTWMLHQLPVAGGLYLLGGWSWVVWGVCVRVCVSVTGHWLVGRFAHRTGPQSWLVTTSGVQAHDVPWAAVPTMGEAWHNNHHAFPGSAKLGLYPGQADWGFAFIRLLERCGLAWDVRTPETLPPREELARA</sequence>
<dbReference type="CDD" id="cd03505">
    <property type="entry name" value="Delta9-FADS-like"/>
    <property type="match status" value="1"/>
</dbReference>
<dbReference type="PANTHER" id="PTHR11351">
    <property type="entry name" value="ACYL-COA DESATURASE"/>
    <property type="match status" value="1"/>
</dbReference>
<evidence type="ECO:0000256" key="1">
    <source>
        <dbReference type="ARBA" id="ARBA00004141"/>
    </source>
</evidence>
<keyword evidence="4 12" id="KW-0812">Transmembrane</keyword>
<comment type="similarity">
    <text evidence="2">Belongs to the fatty acid desaturase type 2 family.</text>
</comment>
<dbReference type="EMBL" id="CP024201">
    <property type="protein sequence ID" value="ATQ41401.1"/>
    <property type="molecule type" value="Genomic_DNA"/>
</dbReference>
<keyword evidence="10 12" id="KW-0472">Membrane</keyword>
<keyword evidence="5" id="KW-0276">Fatty acid metabolism</keyword>
<feature type="transmembrane region" description="Helical" evidence="12">
    <location>
        <begin position="42"/>
        <end position="71"/>
    </location>
</feature>
<evidence type="ECO:0000256" key="10">
    <source>
        <dbReference type="ARBA" id="ARBA00023136"/>
    </source>
</evidence>
<feature type="domain" description="Fatty acid desaturase" evidence="13">
    <location>
        <begin position="55"/>
        <end position="260"/>
    </location>
</feature>
<keyword evidence="3" id="KW-0444">Lipid biosynthesis</keyword>
<dbReference type="InterPro" id="IPR005804">
    <property type="entry name" value="FA_desaturase_dom"/>
</dbReference>
<dbReference type="OrthoDB" id="19906at2"/>
<dbReference type="Pfam" id="PF00487">
    <property type="entry name" value="FA_desaturase"/>
    <property type="match status" value="1"/>
</dbReference>
<protein>
    <submittedName>
        <fullName evidence="14">Acyl-CoA desaturase</fullName>
    </submittedName>
</protein>
<keyword evidence="9" id="KW-0443">Lipid metabolism</keyword>
<evidence type="ECO:0000256" key="8">
    <source>
        <dbReference type="ARBA" id="ARBA00023004"/>
    </source>
</evidence>
<organism evidence="14 15">
    <name type="scientific">Caulobacter mirabilis</name>
    <dbReference type="NCBI Taxonomy" id="69666"/>
    <lineage>
        <taxon>Bacteria</taxon>
        <taxon>Pseudomonadati</taxon>
        <taxon>Pseudomonadota</taxon>
        <taxon>Alphaproteobacteria</taxon>
        <taxon>Caulobacterales</taxon>
        <taxon>Caulobacteraceae</taxon>
        <taxon>Caulobacter</taxon>
    </lineage>
</organism>
<evidence type="ECO:0000256" key="3">
    <source>
        <dbReference type="ARBA" id="ARBA00022516"/>
    </source>
</evidence>
<evidence type="ECO:0000313" key="15">
    <source>
        <dbReference type="Proteomes" id="UP000228945"/>
    </source>
</evidence>
<dbReference type="GO" id="GO:0016020">
    <property type="term" value="C:membrane"/>
    <property type="evidence" value="ECO:0007669"/>
    <property type="project" value="UniProtKB-SubCell"/>
</dbReference>
<keyword evidence="8" id="KW-0408">Iron</keyword>
<evidence type="ECO:0000259" key="13">
    <source>
        <dbReference type="Pfam" id="PF00487"/>
    </source>
</evidence>
<keyword evidence="6 12" id="KW-1133">Transmembrane helix</keyword>
<evidence type="ECO:0000256" key="12">
    <source>
        <dbReference type="SAM" id="Phobius"/>
    </source>
</evidence>
<dbReference type="RefSeq" id="WP_099620657.1">
    <property type="nucleotide sequence ID" value="NZ_CP024201.1"/>
</dbReference>
<evidence type="ECO:0000256" key="5">
    <source>
        <dbReference type="ARBA" id="ARBA00022832"/>
    </source>
</evidence>
<keyword evidence="11" id="KW-0275">Fatty acid biosynthesis</keyword>
<proteinExistence type="inferred from homology"/>
<dbReference type="Proteomes" id="UP000228945">
    <property type="component" value="Chromosome"/>
</dbReference>
<dbReference type="InterPro" id="IPR015876">
    <property type="entry name" value="Acyl-CoA_DS"/>
</dbReference>
<dbReference type="PANTHER" id="PTHR11351:SF31">
    <property type="entry name" value="DESATURASE 1, ISOFORM A-RELATED"/>
    <property type="match status" value="1"/>
</dbReference>
<evidence type="ECO:0000256" key="9">
    <source>
        <dbReference type="ARBA" id="ARBA00023098"/>
    </source>
</evidence>
<reference evidence="14 15" key="1">
    <citation type="submission" date="2017-10" db="EMBL/GenBank/DDBJ databases">
        <title>Genome sequence of Caulobacter mirabilis FWC38.</title>
        <authorList>
            <person name="Fiebig A."/>
            <person name="Crosson S."/>
        </authorList>
    </citation>
    <scope>NUCLEOTIDE SEQUENCE [LARGE SCALE GENOMIC DNA]</scope>
    <source>
        <strain evidence="14 15">FWC 38</strain>
    </source>
</reference>
<comment type="subcellular location">
    <subcellularLocation>
        <location evidence="1">Membrane</location>
        <topology evidence="1">Multi-pass membrane protein</topology>
    </subcellularLocation>
</comment>
<gene>
    <name evidence="14" type="ORF">CSW64_02715</name>
</gene>
<keyword evidence="15" id="KW-1185">Reference proteome</keyword>
<evidence type="ECO:0000256" key="11">
    <source>
        <dbReference type="ARBA" id="ARBA00023160"/>
    </source>
</evidence>
<accession>A0A2D2ATS4</accession>
<dbReference type="KEGG" id="cmb:CSW64_02715"/>
<name>A0A2D2ATS4_9CAUL</name>